<dbReference type="Gene3D" id="4.10.60.10">
    <property type="entry name" value="Zinc finger, CCHC-type"/>
    <property type="match status" value="1"/>
</dbReference>
<dbReference type="Pfam" id="PF00167">
    <property type="entry name" value="FGF"/>
    <property type="match status" value="1"/>
</dbReference>
<dbReference type="GO" id="GO:0003676">
    <property type="term" value="F:nucleic acid binding"/>
    <property type="evidence" value="ECO:0007669"/>
    <property type="project" value="InterPro"/>
</dbReference>
<keyword evidence="3" id="KW-0964">Secreted</keyword>
<reference evidence="6" key="1">
    <citation type="submission" date="2023-06" db="EMBL/GenBank/DDBJ databases">
        <title>Male Hemibagrus guttatus genome.</title>
        <authorList>
            <person name="Bian C."/>
        </authorList>
    </citation>
    <scope>NUCLEOTIDE SEQUENCE</scope>
    <source>
        <strain evidence="6">Male_cb2023</strain>
        <tissue evidence="6">Muscle</tissue>
    </source>
</reference>
<dbReference type="InterPro" id="IPR002209">
    <property type="entry name" value="Fibroblast_GF_fam"/>
</dbReference>
<dbReference type="InterPro" id="IPR036875">
    <property type="entry name" value="Znf_CCHC_sf"/>
</dbReference>
<dbReference type="SMART" id="SM00343">
    <property type="entry name" value="ZnF_C2HC"/>
    <property type="match status" value="1"/>
</dbReference>
<evidence type="ECO:0000256" key="1">
    <source>
        <dbReference type="ARBA" id="ARBA00004613"/>
    </source>
</evidence>
<dbReference type="Pfam" id="PF00098">
    <property type="entry name" value="zf-CCHC"/>
    <property type="match status" value="1"/>
</dbReference>
<protein>
    <recommendedName>
        <fullName evidence="5">CCHC-type domain-containing protein</fullName>
    </recommendedName>
</protein>
<dbReference type="Gene3D" id="2.80.10.50">
    <property type="match status" value="1"/>
</dbReference>
<dbReference type="Proteomes" id="UP001274896">
    <property type="component" value="Unassembled WGS sequence"/>
</dbReference>
<keyword evidence="4" id="KW-0863">Zinc-finger</keyword>
<feature type="non-terminal residue" evidence="6">
    <location>
        <position position="1"/>
    </location>
</feature>
<accession>A0AAE0V622</accession>
<dbReference type="AlphaFoldDB" id="A0AAE0V622"/>
<dbReference type="InterPro" id="IPR001878">
    <property type="entry name" value="Znf_CCHC"/>
</dbReference>
<evidence type="ECO:0000256" key="3">
    <source>
        <dbReference type="ARBA" id="ARBA00022525"/>
    </source>
</evidence>
<evidence type="ECO:0000256" key="2">
    <source>
        <dbReference type="ARBA" id="ARBA00007936"/>
    </source>
</evidence>
<dbReference type="EMBL" id="JAUCMX010000006">
    <property type="protein sequence ID" value="KAK3543911.1"/>
    <property type="molecule type" value="Genomic_DNA"/>
</dbReference>
<gene>
    <name evidence="6" type="ORF">QTP70_031166</name>
</gene>
<organism evidence="6 7">
    <name type="scientific">Hemibagrus guttatus</name>
    <dbReference type="NCBI Taxonomy" id="175788"/>
    <lineage>
        <taxon>Eukaryota</taxon>
        <taxon>Metazoa</taxon>
        <taxon>Chordata</taxon>
        <taxon>Craniata</taxon>
        <taxon>Vertebrata</taxon>
        <taxon>Euteleostomi</taxon>
        <taxon>Actinopterygii</taxon>
        <taxon>Neopterygii</taxon>
        <taxon>Teleostei</taxon>
        <taxon>Ostariophysi</taxon>
        <taxon>Siluriformes</taxon>
        <taxon>Bagridae</taxon>
        <taxon>Hemibagrus</taxon>
    </lineage>
</organism>
<dbReference type="PANTHER" id="PTHR15503">
    <property type="entry name" value="LDOC1 RELATED"/>
    <property type="match status" value="1"/>
</dbReference>
<dbReference type="SUPFAM" id="SSF50630">
    <property type="entry name" value="Acid proteases"/>
    <property type="match status" value="1"/>
</dbReference>
<name>A0AAE0V622_9TELE</name>
<evidence type="ECO:0000313" key="6">
    <source>
        <dbReference type="EMBL" id="KAK3543911.1"/>
    </source>
</evidence>
<dbReference type="GO" id="GO:0008083">
    <property type="term" value="F:growth factor activity"/>
    <property type="evidence" value="ECO:0007669"/>
    <property type="project" value="InterPro"/>
</dbReference>
<feature type="domain" description="CCHC-type" evidence="5">
    <location>
        <begin position="54"/>
        <end position="69"/>
    </location>
</feature>
<evidence type="ECO:0000259" key="5">
    <source>
        <dbReference type="PROSITE" id="PS50158"/>
    </source>
</evidence>
<dbReference type="InterPro" id="IPR008996">
    <property type="entry name" value="IL1/FGF"/>
</dbReference>
<dbReference type="PANTHER" id="PTHR15503:SF22">
    <property type="entry name" value="TRANSPOSON TY3-I GAG POLYPROTEIN"/>
    <property type="match status" value="1"/>
</dbReference>
<keyword evidence="4" id="KW-0862">Zinc</keyword>
<keyword evidence="4" id="KW-0479">Metal-binding</keyword>
<dbReference type="PROSITE" id="PS50158">
    <property type="entry name" value="ZF_CCHC"/>
    <property type="match status" value="1"/>
</dbReference>
<evidence type="ECO:0000256" key="4">
    <source>
        <dbReference type="PROSITE-ProRule" id="PRU00047"/>
    </source>
</evidence>
<comment type="similarity">
    <text evidence="2">Belongs to the heparin-binding growth factors family.</text>
</comment>
<dbReference type="SUPFAM" id="SSF57756">
    <property type="entry name" value="Retrovirus zinc finger-like domains"/>
    <property type="match status" value="1"/>
</dbReference>
<evidence type="ECO:0000313" key="7">
    <source>
        <dbReference type="Proteomes" id="UP001274896"/>
    </source>
</evidence>
<dbReference type="SUPFAM" id="SSF50353">
    <property type="entry name" value="Cytokine"/>
    <property type="match status" value="1"/>
</dbReference>
<dbReference type="CDD" id="cd00303">
    <property type="entry name" value="retropepsin_like"/>
    <property type="match status" value="1"/>
</dbReference>
<keyword evidence="7" id="KW-1185">Reference proteome</keyword>
<comment type="subcellular location">
    <subcellularLocation>
        <location evidence="1">Secreted</location>
    </subcellularLocation>
</comment>
<dbReference type="InterPro" id="IPR021109">
    <property type="entry name" value="Peptidase_aspartic_dom_sf"/>
</dbReference>
<proteinExistence type="inferred from homology"/>
<dbReference type="InterPro" id="IPR032567">
    <property type="entry name" value="RTL1-rel"/>
</dbReference>
<comment type="caution">
    <text evidence="6">The sequence shown here is derived from an EMBL/GenBank/DDBJ whole genome shotgun (WGS) entry which is preliminary data.</text>
</comment>
<dbReference type="GO" id="GO:0008270">
    <property type="term" value="F:zinc ion binding"/>
    <property type="evidence" value="ECO:0007669"/>
    <property type="project" value="UniProtKB-KW"/>
</dbReference>
<dbReference type="GO" id="GO:0005576">
    <property type="term" value="C:extracellular region"/>
    <property type="evidence" value="ECO:0007669"/>
    <property type="project" value="UniProtKB-SubCell"/>
</dbReference>
<sequence>WLKVFAVKPGVVGIRGVKSRLYLCMNNEGIAQGMLRRSWLTEREHQRRAQMRLCYYCGASGHLIHQCPKRPSSAQVALIDSRAAVNLIDGALVEELRIPTIPCIPFLRITAIDSQPIGGGYLTRQTELLDFQVGLFHLERLDFYVTSSPANPVILGFPWLRQHDPQIS</sequence>
<dbReference type="Gene3D" id="2.40.70.10">
    <property type="entry name" value="Acid Proteases"/>
    <property type="match status" value="1"/>
</dbReference>